<proteinExistence type="predicted"/>
<name>A0A833RFQ0_9POAL</name>
<gene>
    <name evidence="2" type="ORF">FCM35_KLT17049</name>
</gene>
<feature type="compositionally biased region" description="Low complexity" evidence="1">
    <location>
        <begin position="329"/>
        <end position="342"/>
    </location>
</feature>
<feature type="compositionally biased region" description="Low complexity" evidence="1">
    <location>
        <begin position="427"/>
        <end position="447"/>
    </location>
</feature>
<feature type="region of interest" description="Disordered" evidence="1">
    <location>
        <begin position="259"/>
        <end position="350"/>
    </location>
</feature>
<dbReference type="Proteomes" id="UP000623129">
    <property type="component" value="Unassembled WGS sequence"/>
</dbReference>
<reference evidence="2" key="1">
    <citation type="submission" date="2020-01" db="EMBL/GenBank/DDBJ databases">
        <title>Genome sequence of Kobresia littledalei, the first chromosome-level genome in the family Cyperaceae.</title>
        <authorList>
            <person name="Qu G."/>
        </authorList>
    </citation>
    <scope>NUCLEOTIDE SEQUENCE</scope>
    <source>
        <strain evidence="2">C.B.Clarke</strain>
        <tissue evidence="2">Leaf</tissue>
    </source>
</reference>
<protein>
    <recommendedName>
        <fullName evidence="4">DUF4283 domain-containing protein</fullName>
    </recommendedName>
</protein>
<evidence type="ECO:0000313" key="3">
    <source>
        <dbReference type="Proteomes" id="UP000623129"/>
    </source>
</evidence>
<feature type="compositionally biased region" description="Polar residues" evidence="1">
    <location>
        <begin position="307"/>
        <end position="316"/>
    </location>
</feature>
<accession>A0A833RFQ0</accession>
<organism evidence="2 3">
    <name type="scientific">Carex littledalei</name>
    <dbReference type="NCBI Taxonomy" id="544730"/>
    <lineage>
        <taxon>Eukaryota</taxon>
        <taxon>Viridiplantae</taxon>
        <taxon>Streptophyta</taxon>
        <taxon>Embryophyta</taxon>
        <taxon>Tracheophyta</taxon>
        <taxon>Spermatophyta</taxon>
        <taxon>Magnoliopsida</taxon>
        <taxon>Liliopsida</taxon>
        <taxon>Poales</taxon>
        <taxon>Cyperaceae</taxon>
        <taxon>Cyperoideae</taxon>
        <taxon>Cariceae</taxon>
        <taxon>Carex</taxon>
        <taxon>Carex subgen. Euthyceras</taxon>
    </lineage>
</organism>
<sequence length="447" mass="48700">MVTPLRTPIVTLTPTAECELIEQQFQLSFILDDIAGWGPEKVEQVMQRRFRRADHRWIATVYEEFQYLIQAPTKVWLDSVASRGFLVLDGVEFPVLAWEPEFEEGLDLIPIWVQLRGFPKSQWSWAELEKVFNPLGAHLLELDPGTGAQYDWRFIWAKFGVCDPKLLPPVHYVERLTPSGKIKVFDISIEVETESTESVHAWRARLNGRPYPNGTEFGMLGDVDAATDQIRVEVDDNSTGVGLESNGVPNGDAVMEEEQPVQTGTITPGCKPGSGGGRKRDEEDGAAPGSGKKGTVGITPKRVGISKPSSSGTKPAQKSGGSGSRPTKKPISPVPTSSSIPLSPNPFQALSAANHHTPAALLLSDTDEPPMLPTHPIRPPCSGHIKDISGLKLKSTWGSRKKHSPVTIKKKLTIGVAARRSSKKKTSSAIHAAAPEPQLPTLTTPEM</sequence>
<evidence type="ECO:0000313" key="2">
    <source>
        <dbReference type="EMBL" id="KAF3338212.1"/>
    </source>
</evidence>
<evidence type="ECO:0008006" key="4">
    <source>
        <dbReference type="Google" id="ProtNLM"/>
    </source>
</evidence>
<dbReference type="AlphaFoldDB" id="A0A833RFQ0"/>
<comment type="caution">
    <text evidence="2">The sequence shown here is derived from an EMBL/GenBank/DDBJ whole genome shotgun (WGS) entry which is preliminary data.</text>
</comment>
<feature type="region of interest" description="Disordered" evidence="1">
    <location>
        <begin position="417"/>
        <end position="447"/>
    </location>
</feature>
<dbReference type="EMBL" id="SWLB01000005">
    <property type="protein sequence ID" value="KAF3338212.1"/>
    <property type="molecule type" value="Genomic_DNA"/>
</dbReference>
<keyword evidence="3" id="KW-1185">Reference proteome</keyword>
<evidence type="ECO:0000256" key="1">
    <source>
        <dbReference type="SAM" id="MobiDB-lite"/>
    </source>
</evidence>